<comment type="similarity">
    <text evidence="2">Belongs to the ubiquitin-activating E1 family.</text>
</comment>
<dbReference type="InterPro" id="IPR019572">
    <property type="entry name" value="UBA_E1_SCCH"/>
</dbReference>
<evidence type="ECO:0000259" key="3">
    <source>
        <dbReference type="Pfam" id="PF10585"/>
    </source>
</evidence>
<proteinExistence type="inferred from homology"/>
<keyword evidence="5" id="KW-1185">Reference proteome</keyword>
<dbReference type="Proteomes" id="UP001345963">
    <property type="component" value="Unassembled WGS sequence"/>
</dbReference>
<dbReference type="SUPFAM" id="SSF69572">
    <property type="entry name" value="Activating enzymes of the ubiquitin-like proteins"/>
    <property type="match status" value="1"/>
</dbReference>
<evidence type="ECO:0000313" key="5">
    <source>
        <dbReference type="Proteomes" id="UP001345963"/>
    </source>
</evidence>
<dbReference type="EMBL" id="JAHUTI010091894">
    <property type="protein sequence ID" value="MED6262219.1"/>
    <property type="molecule type" value="Genomic_DNA"/>
</dbReference>
<gene>
    <name evidence="4" type="ORF">ATANTOWER_016339</name>
</gene>
<evidence type="ECO:0000256" key="2">
    <source>
        <dbReference type="ARBA" id="ARBA00005673"/>
    </source>
</evidence>
<evidence type="ECO:0000256" key="1">
    <source>
        <dbReference type="ARBA" id="ARBA00004906"/>
    </source>
</evidence>
<dbReference type="InterPro" id="IPR042063">
    <property type="entry name" value="Ubi_acti_E1_SCCH"/>
</dbReference>
<feature type="domain" description="Ubiquitin-activating enzyme SCCH" evidence="3">
    <location>
        <begin position="8"/>
        <end position="196"/>
    </location>
</feature>
<organism evidence="4 5">
    <name type="scientific">Ataeniobius toweri</name>
    <dbReference type="NCBI Taxonomy" id="208326"/>
    <lineage>
        <taxon>Eukaryota</taxon>
        <taxon>Metazoa</taxon>
        <taxon>Chordata</taxon>
        <taxon>Craniata</taxon>
        <taxon>Vertebrata</taxon>
        <taxon>Euteleostomi</taxon>
        <taxon>Actinopterygii</taxon>
        <taxon>Neopterygii</taxon>
        <taxon>Teleostei</taxon>
        <taxon>Neoteleostei</taxon>
        <taxon>Acanthomorphata</taxon>
        <taxon>Ovalentaria</taxon>
        <taxon>Atherinomorphae</taxon>
        <taxon>Cyprinodontiformes</taxon>
        <taxon>Goodeidae</taxon>
        <taxon>Ataeniobius</taxon>
    </lineage>
</organism>
<protein>
    <recommendedName>
        <fullName evidence="3">Ubiquitin-activating enzyme SCCH domain-containing protein</fullName>
    </recommendedName>
</protein>
<accession>A0ABU7CHX8</accession>
<sequence length="199" mass="22572">CTIGCRDPKFIERTLAHGDAEALEILEGVWSSLQEMEAGGQHPKSWEDCVSWARCKWETLYHNDICQLLHCFPPGELTTSGLPFWSGSKRCPHPLTFDPNNATHMEYVMAAANLYGQIYGIKWTRDSAAIRRTLEEVQVPPFSPKSSIKIHLTDKEMEEDRKKDGDDADKARLEELKGKLSSLKSSAQMYPIDFEKVGR</sequence>
<dbReference type="Pfam" id="PF10585">
    <property type="entry name" value="UBA_E1_SCCH"/>
    <property type="match status" value="1"/>
</dbReference>
<feature type="non-terminal residue" evidence="4">
    <location>
        <position position="1"/>
    </location>
</feature>
<dbReference type="Gene3D" id="1.10.10.2660">
    <property type="entry name" value="Ubiquitin-activating enzyme E1, SCCH domain"/>
    <property type="match status" value="1"/>
</dbReference>
<comment type="caution">
    <text evidence="4">The sequence shown here is derived from an EMBL/GenBank/DDBJ whole genome shotgun (WGS) entry which is preliminary data.</text>
</comment>
<comment type="pathway">
    <text evidence="1">Protein modification; protein ubiquitination.</text>
</comment>
<evidence type="ECO:0000313" key="4">
    <source>
        <dbReference type="EMBL" id="MED6262219.1"/>
    </source>
</evidence>
<name>A0ABU7CHX8_9TELE</name>
<dbReference type="InterPro" id="IPR035985">
    <property type="entry name" value="Ubiquitin-activating_enz"/>
</dbReference>
<reference evidence="4 5" key="1">
    <citation type="submission" date="2021-07" db="EMBL/GenBank/DDBJ databases">
        <authorList>
            <person name="Palmer J.M."/>
        </authorList>
    </citation>
    <scope>NUCLEOTIDE SEQUENCE [LARGE SCALE GENOMIC DNA]</scope>
    <source>
        <strain evidence="4 5">AT_MEX2019</strain>
        <tissue evidence="4">Muscle</tissue>
    </source>
</reference>